<dbReference type="STRING" id="679936.Sulac_1481"/>
<dbReference type="InterPro" id="IPR001448">
    <property type="entry name" value="SASP_alpha/beta-type"/>
</dbReference>
<evidence type="ECO:0000313" key="2">
    <source>
        <dbReference type="EMBL" id="AEW04978.1"/>
    </source>
</evidence>
<protein>
    <recommendedName>
        <fullName evidence="4">Small, acid-soluble spore protein, alpha/beta type</fullName>
    </recommendedName>
</protein>
<evidence type="ECO:0000313" key="3">
    <source>
        <dbReference type="Proteomes" id="UP000005439"/>
    </source>
</evidence>
<dbReference type="PATRIC" id="fig|679936.5.peg.1546"/>
<accession>G8TXM2</accession>
<gene>
    <name evidence="2" type="ordered locus">Sulac_1481</name>
</gene>
<sequence length="87" mass="9616">MPNKRQTGKLKTERPAPQGEASGQVGGAHFADDAERQRRKLEAAEALGLREKIEAMGWGSLTAAESGRIGGWMIRLQWERQRSGAER</sequence>
<dbReference type="GO" id="GO:0006265">
    <property type="term" value="P:DNA topological change"/>
    <property type="evidence" value="ECO:0007669"/>
    <property type="project" value="InterPro"/>
</dbReference>
<proteinExistence type="predicted"/>
<dbReference type="Proteomes" id="UP000005439">
    <property type="component" value="Chromosome"/>
</dbReference>
<reference evidence="2 3" key="2">
    <citation type="journal article" date="2012" name="Stand. Genomic Sci.">
        <title>Complete genome sequence of the moderately thermophilic mineral-sulfide-oxidizing firmicute Sulfobacillus acidophilus type strain (NAL(T)).</title>
        <authorList>
            <person name="Anderson I."/>
            <person name="Chertkov O."/>
            <person name="Chen A."/>
            <person name="Saunders E."/>
            <person name="Lapidus A."/>
            <person name="Nolan M."/>
            <person name="Lucas S."/>
            <person name="Hammon N."/>
            <person name="Deshpande S."/>
            <person name="Cheng J.F."/>
            <person name="Han C."/>
            <person name="Tapia R."/>
            <person name="Goodwin L.A."/>
            <person name="Pitluck S."/>
            <person name="Liolios K."/>
            <person name="Pagani I."/>
            <person name="Ivanova N."/>
            <person name="Mikhailova N."/>
            <person name="Pati A."/>
            <person name="Palaniappan K."/>
            <person name="Land M."/>
            <person name="Pan C."/>
            <person name="Rohde M."/>
            <person name="Pukall R."/>
            <person name="Goker M."/>
            <person name="Detter J.C."/>
            <person name="Woyke T."/>
            <person name="Bristow J."/>
            <person name="Eisen J.A."/>
            <person name="Markowitz V."/>
            <person name="Hugenholtz P."/>
            <person name="Kyrpides N.C."/>
            <person name="Klenk H.P."/>
            <person name="Mavromatis K."/>
        </authorList>
    </citation>
    <scope>NUCLEOTIDE SEQUENCE [LARGE SCALE GENOMIC DNA]</scope>
    <source>
        <strain evidence="3">ATCC 700253 / DSM 10332 / NAL</strain>
    </source>
</reference>
<name>G8TXM2_SULAD</name>
<dbReference type="HOGENOM" id="CLU_2482124_0_0_9"/>
<reference evidence="3" key="1">
    <citation type="submission" date="2011-12" db="EMBL/GenBank/DDBJ databases">
        <title>The complete genome of chromosome of Sulfobacillus acidophilus DSM 10332.</title>
        <authorList>
            <person name="Lucas S."/>
            <person name="Han J."/>
            <person name="Lapidus A."/>
            <person name="Bruce D."/>
            <person name="Goodwin L."/>
            <person name="Pitluck S."/>
            <person name="Peters L."/>
            <person name="Kyrpides N."/>
            <person name="Mavromatis K."/>
            <person name="Ivanova N."/>
            <person name="Mikhailova N."/>
            <person name="Chertkov O."/>
            <person name="Saunders E."/>
            <person name="Detter J.C."/>
            <person name="Tapia R."/>
            <person name="Han C."/>
            <person name="Land M."/>
            <person name="Hauser L."/>
            <person name="Markowitz V."/>
            <person name="Cheng J.-F."/>
            <person name="Hugenholtz P."/>
            <person name="Woyke T."/>
            <person name="Wu D."/>
            <person name="Pukall R."/>
            <person name="Gehrich-Schroeter G."/>
            <person name="Schneider S."/>
            <person name="Klenk H.-P."/>
            <person name="Eisen J.A."/>
        </authorList>
    </citation>
    <scope>NUCLEOTIDE SEQUENCE [LARGE SCALE GENOMIC DNA]</scope>
    <source>
        <strain evidence="3">ATCC 700253 / DSM 10332 / NAL</strain>
    </source>
</reference>
<feature type="region of interest" description="Disordered" evidence="1">
    <location>
        <begin position="1"/>
        <end position="39"/>
    </location>
</feature>
<dbReference type="Pfam" id="PF00269">
    <property type="entry name" value="SASP"/>
    <property type="match status" value="1"/>
</dbReference>
<feature type="compositionally biased region" description="Basic and acidic residues" evidence="1">
    <location>
        <begin position="30"/>
        <end position="39"/>
    </location>
</feature>
<dbReference type="EMBL" id="CP003179">
    <property type="protein sequence ID" value="AEW04978.1"/>
    <property type="molecule type" value="Genomic_DNA"/>
</dbReference>
<keyword evidence="3" id="KW-1185">Reference proteome</keyword>
<dbReference type="AlphaFoldDB" id="G8TXM2"/>
<evidence type="ECO:0000256" key="1">
    <source>
        <dbReference type="SAM" id="MobiDB-lite"/>
    </source>
</evidence>
<dbReference type="GO" id="GO:0003690">
    <property type="term" value="F:double-stranded DNA binding"/>
    <property type="evidence" value="ECO:0007669"/>
    <property type="project" value="InterPro"/>
</dbReference>
<dbReference type="KEGG" id="sap:Sulac_1481"/>
<evidence type="ECO:0008006" key="4">
    <source>
        <dbReference type="Google" id="ProtNLM"/>
    </source>
</evidence>
<organism evidence="2 3">
    <name type="scientific">Sulfobacillus acidophilus (strain ATCC 700253 / DSM 10332 / NAL)</name>
    <dbReference type="NCBI Taxonomy" id="679936"/>
    <lineage>
        <taxon>Bacteria</taxon>
        <taxon>Bacillati</taxon>
        <taxon>Bacillota</taxon>
        <taxon>Clostridia</taxon>
        <taxon>Eubacteriales</taxon>
        <taxon>Clostridiales Family XVII. Incertae Sedis</taxon>
        <taxon>Sulfobacillus</taxon>
    </lineage>
</organism>